<evidence type="ECO:0000256" key="13">
    <source>
        <dbReference type="SAM" id="MobiDB-lite"/>
    </source>
</evidence>
<dbReference type="GO" id="GO:0036297">
    <property type="term" value="P:interstrand cross-link repair"/>
    <property type="evidence" value="ECO:0007669"/>
    <property type="project" value="TreeGrafter"/>
</dbReference>
<comment type="subcellular location">
    <subcellularLocation>
        <location evidence="1">Nucleus</location>
    </subcellularLocation>
</comment>
<keyword evidence="3" id="KW-0540">Nuclease</keyword>
<evidence type="ECO:0000256" key="6">
    <source>
        <dbReference type="ARBA" id="ARBA00022801"/>
    </source>
</evidence>
<keyword evidence="6" id="KW-0378">Hydrolase</keyword>
<comment type="caution">
    <text evidence="15">The sequence shown here is derived from an EMBL/GenBank/DDBJ whole genome shotgun (WGS) entry which is preliminary data.</text>
</comment>
<proteinExistence type="inferred from homology"/>
<protein>
    <recommendedName>
        <fullName evidence="11">Protein artemis</fullName>
    </recommendedName>
    <alternativeName>
        <fullName evidence="12">DNA cross-link repair 1C protein</fullName>
    </alternativeName>
</protein>
<dbReference type="EMBL" id="JAGGNH010000002">
    <property type="protein sequence ID" value="KAJ0983574.1"/>
    <property type="molecule type" value="Genomic_DNA"/>
</dbReference>
<evidence type="ECO:0000313" key="16">
    <source>
        <dbReference type="Proteomes" id="UP001085076"/>
    </source>
</evidence>
<gene>
    <name evidence="15" type="ORF">J5N97_011829</name>
</gene>
<name>A0A9D5D2V0_9LILI</name>
<dbReference type="Pfam" id="PF07522">
    <property type="entry name" value="DRMBL"/>
    <property type="match status" value="1"/>
</dbReference>
<dbReference type="OrthoDB" id="262529at2759"/>
<accession>A0A9D5D2V0</accession>
<dbReference type="PANTHER" id="PTHR23240">
    <property type="entry name" value="DNA CROSS-LINK REPAIR PROTEIN PSO2/SNM1-RELATED"/>
    <property type="match status" value="1"/>
</dbReference>
<dbReference type="Proteomes" id="UP001085076">
    <property type="component" value="Miscellaneous, Linkage group lg02"/>
</dbReference>
<dbReference type="InterPro" id="IPR011084">
    <property type="entry name" value="DRMBL"/>
</dbReference>
<evidence type="ECO:0000256" key="9">
    <source>
        <dbReference type="ARBA" id="ARBA00023204"/>
    </source>
</evidence>
<evidence type="ECO:0000256" key="3">
    <source>
        <dbReference type="ARBA" id="ARBA00022722"/>
    </source>
</evidence>
<evidence type="ECO:0000256" key="4">
    <source>
        <dbReference type="ARBA" id="ARBA00022759"/>
    </source>
</evidence>
<keyword evidence="16" id="KW-1185">Reference proteome</keyword>
<dbReference type="GO" id="GO:0006310">
    <property type="term" value="P:DNA recombination"/>
    <property type="evidence" value="ECO:0007669"/>
    <property type="project" value="UniProtKB-KW"/>
</dbReference>
<keyword evidence="10" id="KW-0539">Nucleus</keyword>
<feature type="compositionally biased region" description="Basic and acidic residues" evidence="13">
    <location>
        <begin position="281"/>
        <end position="297"/>
    </location>
</feature>
<evidence type="ECO:0000256" key="12">
    <source>
        <dbReference type="ARBA" id="ARBA00042677"/>
    </source>
</evidence>
<comment type="similarity">
    <text evidence="2">Belongs to the DNA repair metallo-beta-lactamase (DRMBL) family.</text>
</comment>
<dbReference type="GO" id="GO:0006303">
    <property type="term" value="P:double-strand break repair via nonhomologous end joining"/>
    <property type="evidence" value="ECO:0007669"/>
    <property type="project" value="TreeGrafter"/>
</dbReference>
<evidence type="ECO:0000256" key="2">
    <source>
        <dbReference type="ARBA" id="ARBA00010304"/>
    </source>
</evidence>
<feature type="domain" description="DNA repair metallo-beta-lactamase" evidence="14">
    <location>
        <begin position="220"/>
        <end position="349"/>
    </location>
</feature>
<keyword evidence="9" id="KW-0234">DNA repair</keyword>
<evidence type="ECO:0000256" key="7">
    <source>
        <dbReference type="ARBA" id="ARBA00022839"/>
    </source>
</evidence>
<organism evidence="15 16">
    <name type="scientific">Dioscorea zingiberensis</name>
    <dbReference type="NCBI Taxonomy" id="325984"/>
    <lineage>
        <taxon>Eukaryota</taxon>
        <taxon>Viridiplantae</taxon>
        <taxon>Streptophyta</taxon>
        <taxon>Embryophyta</taxon>
        <taxon>Tracheophyta</taxon>
        <taxon>Spermatophyta</taxon>
        <taxon>Magnoliopsida</taxon>
        <taxon>Liliopsida</taxon>
        <taxon>Dioscoreales</taxon>
        <taxon>Dioscoreaceae</taxon>
        <taxon>Dioscorea</taxon>
    </lineage>
</organism>
<dbReference type="AlphaFoldDB" id="A0A9D5D2V0"/>
<evidence type="ECO:0000256" key="1">
    <source>
        <dbReference type="ARBA" id="ARBA00004123"/>
    </source>
</evidence>
<evidence type="ECO:0000256" key="8">
    <source>
        <dbReference type="ARBA" id="ARBA00023172"/>
    </source>
</evidence>
<evidence type="ECO:0000256" key="11">
    <source>
        <dbReference type="ARBA" id="ARBA00039759"/>
    </source>
</evidence>
<dbReference type="SUPFAM" id="SSF56281">
    <property type="entry name" value="Metallo-hydrolase/oxidoreductase"/>
    <property type="match status" value="1"/>
</dbReference>
<evidence type="ECO:0000259" key="14">
    <source>
        <dbReference type="Pfam" id="PF07522"/>
    </source>
</evidence>
<keyword evidence="7" id="KW-0269">Exonuclease</keyword>
<dbReference type="GO" id="GO:0003684">
    <property type="term" value="F:damaged DNA binding"/>
    <property type="evidence" value="ECO:0007669"/>
    <property type="project" value="TreeGrafter"/>
</dbReference>
<evidence type="ECO:0000313" key="15">
    <source>
        <dbReference type="EMBL" id="KAJ0983574.1"/>
    </source>
</evidence>
<reference evidence="15" key="2">
    <citation type="journal article" date="2022" name="Hortic Res">
        <title>The genome of Dioscorea zingiberensis sheds light on the biosynthesis, origin and evolution of the medicinally important diosgenin saponins.</title>
        <authorList>
            <person name="Li Y."/>
            <person name="Tan C."/>
            <person name="Li Z."/>
            <person name="Guo J."/>
            <person name="Li S."/>
            <person name="Chen X."/>
            <person name="Wang C."/>
            <person name="Dai X."/>
            <person name="Yang H."/>
            <person name="Song W."/>
            <person name="Hou L."/>
            <person name="Xu J."/>
            <person name="Tong Z."/>
            <person name="Xu A."/>
            <person name="Yuan X."/>
            <person name="Wang W."/>
            <person name="Yang Q."/>
            <person name="Chen L."/>
            <person name="Sun Z."/>
            <person name="Wang K."/>
            <person name="Pan B."/>
            <person name="Chen J."/>
            <person name="Bao Y."/>
            <person name="Liu F."/>
            <person name="Qi X."/>
            <person name="Gang D.R."/>
            <person name="Wen J."/>
            <person name="Li J."/>
        </authorList>
    </citation>
    <scope>NUCLEOTIDE SEQUENCE</scope>
    <source>
        <strain evidence="15">Dzin_1.0</strain>
    </source>
</reference>
<keyword evidence="8" id="KW-0233">DNA recombination</keyword>
<keyword evidence="4" id="KW-0255">Endonuclease</keyword>
<dbReference type="GO" id="GO:0035312">
    <property type="term" value="F:5'-3' DNA exonuclease activity"/>
    <property type="evidence" value="ECO:0007669"/>
    <property type="project" value="TreeGrafter"/>
</dbReference>
<dbReference type="Gene3D" id="3.40.50.12650">
    <property type="match status" value="1"/>
</dbReference>
<dbReference type="PANTHER" id="PTHR23240:SF8">
    <property type="entry name" value="PROTEIN ARTEMIS"/>
    <property type="match status" value="1"/>
</dbReference>
<feature type="region of interest" description="Disordered" evidence="13">
    <location>
        <begin position="275"/>
        <end position="302"/>
    </location>
</feature>
<evidence type="ECO:0000256" key="10">
    <source>
        <dbReference type="ARBA" id="ARBA00023242"/>
    </source>
</evidence>
<evidence type="ECO:0000256" key="5">
    <source>
        <dbReference type="ARBA" id="ARBA00022763"/>
    </source>
</evidence>
<dbReference type="Gene3D" id="3.60.15.10">
    <property type="entry name" value="Ribonuclease Z/Hydroxyacylglutathione hydrolase-like"/>
    <property type="match status" value="1"/>
</dbReference>
<dbReference type="InterPro" id="IPR036866">
    <property type="entry name" value="RibonucZ/Hydroxyglut_hydro"/>
</dbReference>
<dbReference type="GO" id="GO:0005634">
    <property type="term" value="C:nucleus"/>
    <property type="evidence" value="ECO:0007669"/>
    <property type="project" value="UniProtKB-SubCell"/>
</dbReference>
<sequence>MEKGLVAVDRWVKGSQAYFLTHLHADHTSNLSSRWAHGPLFCSPISARLFPAFFPGFDSSLIRVLEVGVTRSITLFSKSSRSEVRILVTPIDANHCPGGVMYLFRGDFGSVLHTGDFRWESGNERVQLAKETLLSVLGGERVDFLYLDNTYCHPIFSFPPREDVAQQVVDFIKQHPNDEIIIAIDNLGKEDLLVHISRTLDIKIWVWPERLQKMHMLGLNDIFTSDTSLTRVRAVPRYSFSSETLDGLNVMCPTIGILPSGIIWGSSATQNDVESVGLSESKGHSSEQTTDSRKRSADGSLKLDGNEIKPPWKYDEYLYAFPYSDHSCFSEIQEFLKVVLPKNVCDMVSSRSVDIHPCHHFDNFNCEKCTISGRETT</sequence>
<dbReference type="GO" id="GO:0004519">
    <property type="term" value="F:endonuclease activity"/>
    <property type="evidence" value="ECO:0007669"/>
    <property type="project" value="UniProtKB-KW"/>
</dbReference>
<keyword evidence="5" id="KW-0227">DNA damage</keyword>
<reference evidence="15" key="1">
    <citation type="submission" date="2021-03" db="EMBL/GenBank/DDBJ databases">
        <authorList>
            <person name="Li Z."/>
            <person name="Yang C."/>
        </authorList>
    </citation>
    <scope>NUCLEOTIDE SEQUENCE</scope>
    <source>
        <strain evidence="15">Dzin_1.0</strain>
        <tissue evidence="15">Leaf</tissue>
    </source>
</reference>